<organism evidence="14 15">
    <name type="scientific">Candidatus Terrybacteria bacterium CG10_big_fil_rev_8_21_14_0_10_41_10</name>
    <dbReference type="NCBI Taxonomy" id="1975026"/>
    <lineage>
        <taxon>Bacteria</taxon>
        <taxon>Candidatus Terryibacteriota</taxon>
    </lineage>
</organism>
<sequence>MIIDGKKIAGEIKQKLKEKISQSNKKICLAVVQVGENDVSERFVKMKKKFADEIGVETDIIKLPKGVSKEDLKIKIKSICADKNISGVIVQLPLPESLRQAQKEILDNILPEKDIDVLSSFSQKNFKEGNSVILPPVTGAVKVILEKIGLNAKDLALKNIVIFGRGSLVGKPVSVWLESVGARAVIVDKQTINPKEKTITADIIISGVGAPGIITSDMVKEGVIIVDAGTSEQGGKLAGDMTPDVGEKASFFTPVPGGVGPVTVAILFENLIMLAEKE</sequence>
<keyword evidence="11" id="KW-0028">Amino-acid biosynthesis</keyword>
<dbReference type="GO" id="GO:0004477">
    <property type="term" value="F:methenyltetrahydrofolate cyclohydrolase activity"/>
    <property type="evidence" value="ECO:0007669"/>
    <property type="project" value="UniProtKB-UniRule"/>
</dbReference>
<dbReference type="GO" id="GO:0035999">
    <property type="term" value="P:tetrahydrofolate interconversion"/>
    <property type="evidence" value="ECO:0007669"/>
    <property type="project" value="UniProtKB-UniRule"/>
</dbReference>
<feature type="domain" description="Tetrahydrofolate dehydrogenase/cyclohydrolase catalytic" evidence="12">
    <location>
        <begin position="3"/>
        <end position="116"/>
    </location>
</feature>
<dbReference type="FunFam" id="3.40.50.10860:FF:000005">
    <property type="entry name" value="C-1-tetrahydrofolate synthase, cytoplasmic, putative"/>
    <property type="match status" value="1"/>
</dbReference>
<comment type="caution">
    <text evidence="11">Lacks conserved residue(s) required for the propagation of feature annotation.</text>
</comment>
<comment type="catalytic activity">
    <reaction evidence="11">
        <text>(6R)-5,10-methylene-5,6,7,8-tetrahydrofolate + NADP(+) = (6R)-5,10-methenyltetrahydrofolate + NADPH</text>
        <dbReference type="Rhea" id="RHEA:22812"/>
        <dbReference type="ChEBI" id="CHEBI:15636"/>
        <dbReference type="ChEBI" id="CHEBI:57455"/>
        <dbReference type="ChEBI" id="CHEBI:57783"/>
        <dbReference type="ChEBI" id="CHEBI:58349"/>
        <dbReference type="EC" id="1.5.1.5"/>
    </reaction>
</comment>
<name>A0A2M8LAY2_9BACT</name>
<accession>A0A2M8LAY2</accession>
<feature type="binding site" evidence="11">
    <location>
        <position position="230"/>
    </location>
    <ligand>
        <name>NADP(+)</name>
        <dbReference type="ChEBI" id="CHEBI:58349"/>
    </ligand>
</feature>
<dbReference type="InterPro" id="IPR046346">
    <property type="entry name" value="Aminoacid_DH-like_N_sf"/>
</dbReference>
<keyword evidence="10 11" id="KW-0511">Multifunctional enzyme</keyword>
<comment type="similarity">
    <text evidence="11">Belongs to the tetrahydrofolate dehydrogenase/cyclohydrolase family.</text>
</comment>
<dbReference type="HAMAP" id="MF_01576">
    <property type="entry name" value="THF_DHG_CYH"/>
    <property type="match status" value="1"/>
</dbReference>
<gene>
    <name evidence="11" type="primary">folD</name>
    <name evidence="14" type="ORF">COV02_00740</name>
</gene>
<comment type="function">
    <text evidence="11">Catalyzes the oxidation of 5,10-methylenetetrahydrofolate to 5,10-methenyltetrahydrofolate and then the hydrolysis of 5,10-methenyltetrahydrofolate to 10-formyltetrahydrofolate.</text>
</comment>
<dbReference type="Pfam" id="PF02882">
    <property type="entry name" value="THF_DHG_CYH_C"/>
    <property type="match status" value="1"/>
</dbReference>
<dbReference type="EC" id="1.5.1.5" evidence="11"/>
<dbReference type="Gene3D" id="3.40.50.720">
    <property type="entry name" value="NAD(P)-binding Rossmann-like Domain"/>
    <property type="match status" value="1"/>
</dbReference>
<keyword evidence="8 11" id="KW-0368">Histidine biosynthesis</keyword>
<dbReference type="Pfam" id="PF00763">
    <property type="entry name" value="THF_DHG_CYH"/>
    <property type="match status" value="1"/>
</dbReference>
<keyword evidence="4 11" id="KW-0658">Purine biosynthesis</keyword>
<dbReference type="GO" id="GO:0009086">
    <property type="term" value="P:methionine biosynthetic process"/>
    <property type="evidence" value="ECO:0007669"/>
    <property type="project" value="UniProtKB-KW"/>
</dbReference>
<dbReference type="GO" id="GO:0004488">
    <property type="term" value="F:methylenetetrahydrofolate dehydrogenase (NADP+) activity"/>
    <property type="evidence" value="ECO:0007669"/>
    <property type="project" value="UniProtKB-UniRule"/>
</dbReference>
<comment type="pathway">
    <text evidence="1 11">One-carbon metabolism; tetrahydrofolate interconversion.</text>
</comment>
<dbReference type="PRINTS" id="PR00085">
    <property type="entry name" value="THFDHDRGNASE"/>
</dbReference>
<proteinExistence type="inferred from homology"/>
<evidence type="ECO:0000259" key="12">
    <source>
        <dbReference type="Pfam" id="PF00763"/>
    </source>
</evidence>
<comment type="catalytic activity">
    <reaction evidence="11">
        <text>(6R)-5,10-methenyltetrahydrofolate + H2O = (6R)-10-formyltetrahydrofolate + H(+)</text>
        <dbReference type="Rhea" id="RHEA:23700"/>
        <dbReference type="ChEBI" id="CHEBI:15377"/>
        <dbReference type="ChEBI" id="CHEBI:15378"/>
        <dbReference type="ChEBI" id="CHEBI:57455"/>
        <dbReference type="ChEBI" id="CHEBI:195366"/>
        <dbReference type="EC" id="3.5.4.9"/>
    </reaction>
</comment>
<keyword evidence="7 11" id="KW-0560">Oxidoreductase</keyword>
<evidence type="ECO:0000256" key="10">
    <source>
        <dbReference type="ARBA" id="ARBA00023268"/>
    </source>
</evidence>
<evidence type="ECO:0000256" key="4">
    <source>
        <dbReference type="ARBA" id="ARBA00022755"/>
    </source>
</evidence>
<evidence type="ECO:0000256" key="2">
    <source>
        <dbReference type="ARBA" id="ARBA00011738"/>
    </source>
</evidence>
<feature type="binding site" evidence="11">
    <location>
        <begin position="164"/>
        <end position="166"/>
    </location>
    <ligand>
        <name>NADP(+)</name>
        <dbReference type="ChEBI" id="CHEBI:58349"/>
    </ligand>
</feature>
<keyword evidence="3 11" id="KW-0554">One-carbon metabolism</keyword>
<dbReference type="Gene3D" id="3.40.50.10860">
    <property type="entry name" value="Leucine Dehydrogenase, chain A, domain 1"/>
    <property type="match status" value="1"/>
</dbReference>
<dbReference type="InterPro" id="IPR000672">
    <property type="entry name" value="THF_DH/CycHdrlase"/>
</dbReference>
<dbReference type="GO" id="GO:0005829">
    <property type="term" value="C:cytosol"/>
    <property type="evidence" value="ECO:0007669"/>
    <property type="project" value="TreeGrafter"/>
</dbReference>
<dbReference type="InterPro" id="IPR020630">
    <property type="entry name" value="THF_DH/CycHdrlase_cat_dom"/>
</dbReference>
<dbReference type="InterPro" id="IPR036291">
    <property type="entry name" value="NAD(P)-bd_dom_sf"/>
</dbReference>
<evidence type="ECO:0000259" key="13">
    <source>
        <dbReference type="Pfam" id="PF02882"/>
    </source>
</evidence>
<evidence type="ECO:0000256" key="3">
    <source>
        <dbReference type="ARBA" id="ARBA00022563"/>
    </source>
</evidence>
<dbReference type="EMBL" id="PFER01000013">
    <property type="protein sequence ID" value="PJE73770.1"/>
    <property type="molecule type" value="Genomic_DNA"/>
</dbReference>
<evidence type="ECO:0000256" key="6">
    <source>
        <dbReference type="ARBA" id="ARBA00022857"/>
    </source>
</evidence>
<dbReference type="EC" id="3.5.4.9" evidence="11"/>
<keyword evidence="6 11" id="KW-0521">NADP</keyword>
<dbReference type="InterPro" id="IPR020631">
    <property type="entry name" value="THF_DH/CycHdrlase_NAD-bd_dom"/>
</dbReference>
<evidence type="ECO:0000256" key="11">
    <source>
        <dbReference type="HAMAP-Rule" id="MF_01576"/>
    </source>
</evidence>
<evidence type="ECO:0000313" key="15">
    <source>
        <dbReference type="Proteomes" id="UP000230959"/>
    </source>
</evidence>
<evidence type="ECO:0000256" key="7">
    <source>
        <dbReference type="ARBA" id="ARBA00023002"/>
    </source>
</evidence>
<dbReference type="SUPFAM" id="SSF53223">
    <property type="entry name" value="Aminoacid dehydrogenase-like, N-terminal domain"/>
    <property type="match status" value="1"/>
</dbReference>
<dbReference type="PANTHER" id="PTHR48099">
    <property type="entry name" value="C-1-TETRAHYDROFOLATE SYNTHASE, CYTOPLASMIC-RELATED"/>
    <property type="match status" value="1"/>
</dbReference>
<evidence type="ECO:0000256" key="5">
    <source>
        <dbReference type="ARBA" id="ARBA00022801"/>
    </source>
</evidence>
<dbReference type="PANTHER" id="PTHR48099:SF5">
    <property type="entry name" value="C-1-TETRAHYDROFOLATE SYNTHASE, CYTOPLASMIC"/>
    <property type="match status" value="1"/>
</dbReference>
<evidence type="ECO:0000256" key="8">
    <source>
        <dbReference type="ARBA" id="ARBA00023102"/>
    </source>
</evidence>
<feature type="domain" description="Tetrahydrofolate dehydrogenase/cyclohydrolase NAD(P)-binding" evidence="13">
    <location>
        <begin position="143"/>
        <end position="277"/>
    </location>
</feature>
<dbReference type="SUPFAM" id="SSF51735">
    <property type="entry name" value="NAD(P)-binding Rossmann-fold domains"/>
    <property type="match status" value="1"/>
</dbReference>
<dbReference type="GO" id="GO:0006164">
    <property type="term" value="P:purine nucleotide biosynthetic process"/>
    <property type="evidence" value="ECO:0007669"/>
    <property type="project" value="UniProtKB-KW"/>
</dbReference>
<evidence type="ECO:0000313" key="14">
    <source>
        <dbReference type="EMBL" id="PJE73770.1"/>
    </source>
</evidence>
<protein>
    <recommendedName>
        <fullName evidence="11">Bifunctional protein FolD</fullName>
    </recommendedName>
    <domain>
        <recommendedName>
            <fullName evidence="11">Methylenetetrahydrofolate dehydrogenase</fullName>
            <ecNumber evidence="11">1.5.1.5</ecNumber>
        </recommendedName>
    </domain>
    <domain>
        <recommendedName>
            <fullName evidence="11">Methenyltetrahydrofolate cyclohydrolase</fullName>
            <ecNumber evidence="11">3.5.4.9</ecNumber>
        </recommendedName>
    </domain>
</protein>
<keyword evidence="5 11" id="KW-0378">Hydrolase</keyword>
<evidence type="ECO:0000256" key="1">
    <source>
        <dbReference type="ARBA" id="ARBA00004777"/>
    </source>
</evidence>
<keyword evidence="9 11" id="KW-0486">Methionine biosynthesis</keyword>
<comment type="caution">
    <text evidence="14">The sequence shown here is derived from an EMBL/GenBank/DDBJ whole genome shotgun (WGS) entry which is preliminary data.</text>
</comment>
<dbReference type="GO" id="GO:0000105">
    <property type="term" value="P:L-histidine biosynthetic process"/>
    <property type="evidence" value="ECO:0007669"/>
    <property type="project" value="UniProtKB-KW"/>
</dbReference>
<comment type="subunit">
    <text evidence="2 11">Homodimer.</text>
</comment>
<reference evidence="15" key="1">
    <citation type="submission" date="2017-09" db="EMBL/GenBank/DDBJ databases">
        <title>Depth-based differentiation of microbial function through sediment-hosted aquifers and enrichment of novel symbionts in the deep terrestrial subsurface.</title>
        <authorList>
            <person name="Probst A.J."/>
            <person name="Ladd B."/>
            <person name="Jarett J.K."/>
            <person name="Geller-Mcgrath D.E."/>
            <person name="Sieber C.M.K."/>
            <person name="Emerson J.B."/>
            <person name="Anantharaman K."/>
            <person name="Thomas B.C."/>
            <person name="Malmstrom R."/>
            <person name="Stieglmeier M."/>
            <person name="Klingl A."/>
            <person name="Woyke T."/>
            <person name="Ryan C.M."/>
            <person name="Banfield J.F."/>
        </authorList>
    </citation>
    <scope>NUCLEOTIDE SEQUENCE [LARGE SCALE GENOMIC DNA]</scope>
</reference>
<dbReference type="Proteomes" id="UP000230959">
    <property type="component" value="Unassembled WGS sequence"/>
</dbReference>
<dbReference type="AlphaFoldDB" id="A0A2M8LAY2"/>
<dbReference type="UniPathway" id="UPA00193"/>
<evidence type="ECO:0000256" key="9">
    <source>
        <dbReference type="ARBA" id="ARBA00023167"/>
    </source>
</evidence>